<organism evidence="1 2">
    <name type="scientific">Dacryopinax primogenitus (strain DJM 731)</name>
    <name type="common">Brown rot fungus</name>
    <dbReference type="NCBI Taxonomy" id="1858805"/>
    <lineage>
        <taxon>Eukaryota</taxon>
        <taxon>Fungi</taxon>
        <taxon>Dikarya</taxon>
        <taxon>Basidiomycota</taxon>
        <taxon>Agaricomycotina</taxon>
        <taxon>Dacrymycetes</taxon>
        <taxon>Dacrymycetales</taxon>
        <taxon>Dacrymycetaceae</taxon>
        <taxon>Dacryopinax</taxon>
    </lineage>
</organism>
<dbReference type="EMBL" id="JH795940">
    <property type="protein sequence ID" value="EJT96461.1"/>
    <property type="molecule type" value="Genomic_DNA"/>
</dbReference>
<reference evidence="1 2" key="1">
    <citation type="journal article" date="2012" name="Science">
        <title>The Paleozoic origin of enzymatic lignin decomposition reconstructed from 31 fungal genomes.</title>
        <authorList>
            <person name="Floudas D."/>
            <person name="Binder M."/>
            <person name="Riley R."/>
            <person name="Barry K."/>
            <person name="Blanchette R.A."/>
            <person name="Henrissat B."/>
            <person name="Martinez A.T."/>
            <person name="Otillar R."/>
            <person name="Spatafora J.W."/>
            <person name="Yadav J.S."/>
            <person name="Aerts A."/>
            <person name="Benoit I."/>
            <person name="Boyd A."/>
            <person name="Carlson A."/>
            <person name="Copeland A."/>
            <person name="Coutinho P.M."/>
            <person name="de Vries R.P."/>
            <person name="Ferreira P."/>
            <person name="Findley K."/>
            <person name="Foster B."/>
            <person name="Gaskell J."/>
            <person name="Glotzer D."/>
            <person name="Gorecki P."/>
            <person name="Heitman J."/>
            <person name="Hesse C."/>
            <person name="Hori C."/>
            <person name="Igarashi K."/>
            <person name="Jurgens J.A."/>
            <person name="Kallen N."/>
            <person name="Kersten P."/>
            <person name="Kohler A."/>
            <person name="Kuees U."/>
            <person name="Kumar T.K.A."/>
            <person name="Kuo A."/>
            <person name="LaButti K."/>
            <person name="Larrondo L.F."/>
            <person name="Lindquist E."/>
            <person name="Ling A."/>
            <person name="Lombard V."/>
            <person name="Lucas S."/>
            <person name="Lundell T."/>
            <person name="Martin R."/>
            <person name="McLaughlin D.J."/>
            <person name="Morgenstern I."/>
            <person name="Morin E."/>
            <person name="Murat C."/>
            <person name="Nagy L.G."/>
            <person name="Nolan M."/>
            <person name="Ohm R.A."/>
            <person name="Patyshakuliyeva A."/>
            <person name="Rokas A."/>
            <person name="Ruiz-Duenas F.J."/>
            <person name="Sabat G."/>
            <person name="Salamov A."/>
            <person name="Samejima M."/>
            <person name="Schmutz J."/>
            <person name="Slot J.C."/>
            <person name="St John F."/>
            <person name="Stenlid J."/>
            <person name="Sun H."/>
            <person name="Sun S."/>
            <person name="Syed K."/>
            <person name="Tsang A."/>
            <person name="Wiebenga A."/>
            <person name="Young D."/>
            <person name="Pisabarro A."/>
            <person name="Eastwood D.C."/>
            <person name="Martin F."/>
            <person name="Cullen D."/>
            <person name="Grigoriev I.V."/>
            <person name="Hibbett D.S."/>
        </authorList>
    </citation>
    <scope>NUCLEOTIDE SEQUENCE [LARGE SCALE GENOMIC DNA]</scope>
    <source>
        <strain evidence="1 2">DJM-731 SS1</strain>
    </source>
</reference>
<dbReference type="GeneID" id="63684555"/>
<name>M5FT77_DACPD</name>
<keyword evidence="2" id="KW-1185">Reference proteome</keyword>
<dbReference type="RefSeq" id="XP_040623359.1">
    <property type="nucleotide sequence ID" value="XM_040769493.1"/>
</dbReference>
<dbReference type="HOGENOM" id="CLU_1970505_0_0_1"/>
<evidence type="ECO:0000313" key="1">
    <source>
        <dbReference type="EMBL" id="EJT96461.1"/>
    </source>
</evidence>
<sequence>MAHRLSGIDAPTVGAHDACRFPPSALLRIHRALSSMCTSSAVYSCRPSQAFASSSSTSVADHSACSPLTNAAAHRTNGLRRSALSSTTFPRGLSHTPNLSLAFTTRLSASIPYLRRIRSISHILYPS</sequence>
<evidence type="ECO:0000313" key="2">
    <source>
        <dbReference type="Proteomes" id="UP000030653"/>
    </source>
</evidence>
<dbReference type="AlphaFoldDB" id="M5FT77"/>
<protein>
    <submittedName>
        <fullName evidence="1">Uncharacterized protein</fullName>
    </submittedName>
</protein>
<accession>M5FT77</accession>
<gene>
    <name evidence="1" type="ORF">DACRYDRAFT_112741</name>
</gene>
<dbReference type="Proteomes" id="UP000030653">
    <property type="component" value="Unassembled WGS sequence"/>
</dbReference>
<proteinExistence type="predicted"/>